<keyword evidence="5 7" id="KW-0378">Hydrolase</keyword>
<dbReference type="PROSITE" id="PS00760">
    <property type="entry name" value="SPASE_I_2"/>
    <property type="match status" value="1"/>
</dbReference>
<dbReference type="GO" id="GO:0009003">
    <property type="term" value="F:signal peptidase activity"/>
    <property type="evidence" value="ECO:0007669"/>
    <property type="project" value="UniProtKB-EC"/>
</dbReference>
<gene>
    <name evidence="10" type="ORF">HMPREF9473_01334</name>
</gene>
<dbReference type="PATRIC" id="fig|742737.3.peg.1345"/>
<feature type="compositionally biased region" description="Basic residues" evidence="8">
    <location>
        <begin position="9"/>
        <end position="25"/>
    </location>
</feature>
<comment type="similarity">
    <text evidence="3 7">Belongs to the peptidase S26 family.</text>
</comment>
<evidence type="ECO:0000256" key="8">
    <source>
        <dbReference type="SAM" id="MobiDB-lite"/>
    </source>
</evidence>
<dbReference type="RefSeq" id="WP_006779318.1">
    <property type="nucleotide sequence ID" value="NZ_CP040506.1"/>
</dbReference>
<reference evidence="10 11" key="1">
    <citation type="submission" date="2011-08" db="EMBL/GenBank/DDBJ databases">
        <title>The Genome Sequence of Clostridium hathewayi WAL-18680.</title>
        <authorList>
            <consortium name="The Broad Institute Genome Sequencing Platform"/>
            <person name="Earl A."/>
            <person name="Ward D."/>
            <person name="Feldgarden M."/>
            <person name="Gevers D."/>
            <person name="Finegold S.M."/>
            <person name="Summanen P.H."/>
            <person name="Molitoris D.R."/>
            <person name="Song M."/>
            <person name="Daigneault M."/>
            <person name="Allen-Vercoe E."/>
            <person name="Young S.K."/>
            <person name="Zeng Q."/>
            <person name="Gargeya S."/>
            <person name="Fitzgerald M."/>
            <person name="Haas B."/>
            <person name="Abouelleil A."/>
            <person name="Alvarado L."/>
            <person name="Arachchi H.M."/>
            <person name="Berlin A."/>
            <person name="Brown A."/>
            <person name="Chapman S.B."/>
            <person name="Chen Z."/>
            <person name="Dunbar C."/>
            <person name="Freedman E."/>
            <person name="Gearin G."/>
            <person name="Gellesch M."/>
            <person name="Goldberg J."/>
            <person name="Griggs A."/>
            <person name="Gujja S."/>
            <person name="Heiman D."/>
            <person name="Howarth C."/>
            <person name="Larson L."/>
            <person name="Lui A."/>
            <person name="MacDonald P.J.P."/>
            <person name="Montmayeur A."/>
            <person name="Murphy C."/>
            <person name="Neiman D."/>
            <person name="Pearson M."/>
            <person name="Priest M."/>
            <person name="Roberts A."/>
            <person name="Saif S."/>
            <person name="Shea T."/>
            <person name="Shenoy N."/>
            <person name="Sisk P."/>
            <person name="Stolte C."/>
            <person name="Sykes S."/>
            <person name="Wortman J."/>
            <person name="Nusbaum C."/>
            <person name="Birren B."/>
        </authorList>
    </citation>
    <scope>NUCLEOTIDE SEQUENCE [LARGE SCALE GENOMIC DNA]</scope>
    <source>
        <strain evidence="10 11">WAL-18680</strain>
    </source>
</reference>
<evidence type="ECO:0000256" key="4">
    <source>
        <dbReference type="ARBA" id="ARBA00013208"/>
    </source>
</evidence>
<keyword evidence="7" id="KW-0645">Protease</keyword>
<evidence type="ECO:0000313" key="11">
    <source>
        <dbReference type="Proteomes" id="UP000005384"/>
    </source>
</evidence>
<dbReference type="InterPro" id="IPR019757">
    <property type="entry name" value="Pept_S26A_signal_pept_1_Lys-AS"/>
</dbReference>
<dbReference type="Proteomes" id="UP000005384">
    <property type="component" value="Unassembled WGS sequence"/>
</dbReference>
<keyword evidence="7" id="KW-0812">Transmembrane</keyword>
<dbReference type="EC" id="3.4.21.89" evidence="4 7"/>
<dbReference type="PANTHER" id="PTHR43390">
    <property type="entry name" value="SIGNAL PEPTIDASE I"/>
    <property type="match status" value="1"/>
</dbReference>
<accession>G5ICM4</accession>
<evidence type="ECO:0000256" key="7">
    <source>
        <dbReference type="RuleBase" id="RU362042"/>
    </source>
</evidence>
<name>G5ICM4_9FIRM</name>
<evidence type="ECO:0000256" key="1">
    <source>
        <dbReference type="ARBA" id="ARBA00000677"/>
    </source>
</evidence>
<dbReference type="GO" id="GO:0005886">
    <property type="term" value="C:plasma membrane"/>
    <property type="evidence" value="ECO:0007669"/>
    <property type="project" value="UniProtKB-SubCell"/>
</dbReference>
<feature type="transmembrane region" description="Helical" evidence="7">
    <location>
        <begin position="101"/>
        <end position="120"/>
    </location>
</feature>
<organism evidence="10 11">
    <name type="scientific">Hungatella hathewayi WAL-18680</name>
    <dbReference type="NCBI Taxonomy" id="742737"/>
    <lineage>
        <taxon>Bacteria</taxon>
        <taxon>Bacillati</taxon>
        <taxon>Bacillota</taxon>
        <taxon>Clostridia</taxon>
        <taxon>Lachnospirales</taxon>
        <taxon>Lachnospiraceae</taxon>
        <taxon>Hungatella</taxon>
    </lineage>
</organism>
<dbReference type="InterPro" id="IPR000223">
    <property type="entry name" value="Pept_S26A_signal_pept_1"/>
</dbReference>
<evidence type="ECO:0000259" key="9">
    <source>
        <dbReference type="Pfam" id="PF10502"/>
    </source>
</evidence>
<proteinExistence type="inferred from homology"/>
<feature type="active site" evidence="6">
    <location>
        <position position="166"/>
    </location>
</feature>
<dbReference type="PANTHER" id="PTHR43390:SF1">
    <property type="entry name" value="CHLOROPLAST PROCESSING PEPTIDASE"/>
    <property type="match status" value="1"/>
</dbReference>
<dbReference type="HOGENOM" id="CLU_028723_5_2_9"/>
<dbReference type="InterPro" id="IPR036286">
    <property type="entry name" value="LexA/Signal_pep-like_sf"/>
</dbReference>
<dbReference type="GO" id="GO:0006465">
    <property type="term" value="P:signal peptide processing"/>
    <property type="evidence" value="ECO:0007669"/>
    <property type="project" value="InterPro"/>
</dbReference>
<comment type="catalytic activity">
    <reaction evidence="1 7">
        <text>Cleavage of hydrophobic, N-terminal signal or leader sequences from secreted and periplasmic proteins.</text>
        <dbReference type="EC" id="3.4.21.89"/>
    </reaction>
</comment>
<evidence type="ECO:0000256" key="5">
    <source>
        <dbReference type="ARBA" id="ARBA00022801"/>
    </source>
</evidence>
<dbReference type="Pfam" id="PF10502">
    <property type="entry name" value="Peptidase_S26"/>
    <property type="match status" value="1"/>
</dbReference>
<dbReference type="PRINTS" id="PR00727">
    <property type="entry name" value="LEADERPTASE"/>
</dbReference>
<feature type="active site" evidence="6">
    <location>
        <position position="129"/>
    </location>
</feature>
<dbReference type="AlphaFoldDB" id="G5ICM4"/>
<feature type="region of interest" description="Disordered" evidence="8">
    <location>
        <begin position="1"/>
        <end position="25"/>
    </location>
</feature>
<dbReference type="InterPro" id="IPR019758">
    <property type="entry name" value="Pept_S26A_signal_pept_1_CS"/>
</dbReference>
<keyword evidence="7" id="KW-0472">Membrane</keyword>
<protein>
    <recommendedName>
        <fullName evidence="4 7">Signal peptidase I</fullName>
        <ecNumber evidence="4 7">3.4.21.89</ecNumber>
    </recommendedName>
</protein>
<feature type="domain" description="Peptidase S26" evidence="9">
    <location>
        <begin position="101"/>
        <end position="255"/>
    </location>
</feature>
<keyword evidence="11" id="KW-1185">Reference proteome</keyword>
<evidence type="ECO:0000256" key="2">
    <source>
        <dbReference type="ARBA" id="ARBA00004401"/>
    </source>
</evidence>
<comment type="subcellular location">
    <subcellularLocation>
        <location evidence="2">Cell membrane</location>
        <topology evidence="2">Single-pass type II membrane protein</topology>
    </subcellularLocation>
    <subcellularLocation>
        <location evidence="7">Membrane</location>
        <topology evidence="7">Single-pass type II membrane protein</topology>
    </subcellularLocation>
</comment>
<dbReference type="EMBL" id="ADLN01000012">
    <property type="protein sequence ID" value="EHI60770.1"/>
    <property type="molecule type" value="Genomic_DNA"/>
</dbReference>
<evidence type="ECO:0000313" key="10">
    <source>
        <dbReference type="EMBL" id="EHI60770.1"/>
    </source>
</evidence>
<keyword evidence="7" id="KW-1133">Transmembrane helix</keyword>
<comment type="caution">
    <text evidence="10">The sequence shown here is derived from an EMBL/GenBank/DDBJ whole genome shotgun (WGS) entry which is preliminary data.</text>
</comment>
<dbReference type="OrthoDB" id="9802919at2"/>
<evidence type="ECO:0000256" key="6">
    <source>
        <dbReference type="PIRSR" id="PIRSR600223-1"/>
    </source>
</evidence>
<dbReference type="SUPFAM" id="SSF51306">
    <property type="entry name" value="LexA/Signal peptidase"/>
    <property type="match status" value="1"/>
</dbReference>
<dbReference type="Gene3D" id="2.10.109.10">
    <property type="entry name" value="Umud Fragment, subunit A"/>
    <property type="match status" value="1"/>
</dbReference>
<dbReference type="CDD" id="cd06530">
    <property type="entry name" value="S26_SPase_I"/>
    <property type="match status" value="1"/>
</dbReference>
<dbReference type="PROSITE" id="PS00761">
    <property type="entry name" value="SPASE_I_3"/>
    <property type="match status" value="1"/>
</dbReference>
<dbReference type="NCBIfam" id="TIGR02227">
    <property type="entry name" value="sigpep_I_bact"/>
    <property type="match status" value="1"/>
</dbReference>
<dbReference type="GO" id="GO:0004252">
    <property type="term" value="F:serine-type endopeptidase activity"/>
    <property type="evidence" value="ECO:0007669"/>
    <property type="project" value="InterPro"/>
</dbReference>
<evidence type="ECO:0000256" key="3">
    <source>
        <dbReference type="ARBA" id="ARBA00009370"/>
    </source>
</evidence>
<sequence>METVEKKGQSRRQKRKSRGIKGKKSSHFRTVRVGGFEEGQVLCYLWDIVKVLEMGWGEAGLESGEKTGAEAVQRLEKQLRRRVRVEIRRYFTRHKRRNMRLLAGILCAVLCVVWLFGYQIGVDRVSGNSMYPYLNDGDWIVYSRRGRGIRRDDVIVFEKNGEIMVKRVAGLPGDRVEMNRTGSRVVLNGVEEREEYVTLTKPGDEKDREPLGAPQTVMNGQYLVLGDNRAESVDSRDSNVGTVPSEDVLGKVVWIARKGR</sequence>
<dbReference type="InterPro" id="IPR019533">
    <property type="entry name" value="Peptidase_S26"/>
</dbReference>